<dbReference type="SUPFAM" id="SSF81301">
    <property type="entry name" value="Nucleotidyltransferase"/>
    <property type="match status" value="1"/>
</dbReference>
<dbReference type="AlphaFoldDB" id="A0A1M5Y701"/>
<dbReference type="Gene3D" id="3.30.460.10">
    <property type="entry name" value="Beta Polymerase, domain 2"/>
    <property type="match status" value="1"/>
</dbReference>
<dbReference type="GO" id="GO:0042594">
    <property type="term" value="P:response to starvation"/>
    <property type="evidence" value="ECO:0007669"/>
    <property type="project" value="TreeGrafter"/>
</dbReference>
<reference evidence="4 5" key="1">
    <citation type="submission" date="2016-11" db="EMBL/GenBank/DDBJ databases">
        <authorList>
            <person name="Jaros S."/>
            <person name="Januszkiewicz K."/>
            <person name="Wedrychowicz H."/>
        </authorList>
    </citation>
    <scope>NUCLEOTIDE SEQUENCE [LARGE SCALE GENOMIC DNA]</scope>
    <source>
        <strain evidence="4 5">DSM 9705</strain>
    </source>
</reference>
<dbReference type="Gene3D" id="3.10.20.30">
    <property type="match status" value="1"/>
</dbReference>
<comment type="function">
    <text evidence="1">In eubacteria ppGpp (guanosine 3'-diphosphate 5'-diphosphate) is a mediator of the stringent response that coordinates a variety of cellular activities in response to changes in nutritional abundance.</text>
</comment>
<proteinExistence type="inferred from homology"/>
<dbReference type="InterPro" id="IPR012675">
    <property type="entry name" value="Beta-grasp_dom_sf"/>
</dbReference>
<evidence type="ECO:0000259" key="2">
    <source>
        <dbReference type="PROSITE" id="PS51671"/>
    </source>
</evidence>
<dbReference type="InterPro" id="IPR004811">
    <property type="entry name" value="RelA/Spo_fam"/>
</dbReference>
<dbReference type="PANTHER" id="PTHR21262">
    <property type="entry name" value="GUANOSINE-3',5'-BIS DIPHOSPHATE 3'-PYROPHOSPHOHYDROLASE"/>
    <property type="match status" value="1"/>
</dbReference>
<keyword evidence="4" id="KW-0418">Kinase</keyword>
<dbReference type="FunFam" id="1.10.3210.10:FF:000001">
    <property type="entry name" value="GTP pyrophosphokinase RelA"/>
    <property type="match status" value="1"/>
</dbReference>
<evidence type="ECO:0000313" key="4">
    <source>
        <dbReference type="EMBL" id="SHI07263.1"/>
    </source>
</evidence>
<dbReference type="SMART" id="SM00954">
    <property type="entry name" value="RelA_SpoT"/>
    <property type="match status" value="1"/>
</dbReference>
<dbReference type="PANTHER" id="PTHR21262:SF36">
    <property type="entry name" value="BIFUNCTIONAL (P)PPGPP SYNTHASE_HYDROLASE SPOT"/>
    <property type="match status" value="1"/>
</dbReference>
<dbReference type="InterPro" id="IPR045600">
    <property type="entry name" value="RelA/SpoT_AH_RIS"/>
</dbReference>
<dbReference type="GO" id="GO:0016301">
    <property type="term" value="F:kinase activity"/>
    <property type="evidence" value="ECO:0007669"/>
    <property type="project" value="UniProtKB-KW"/>
</dbReference>
<dbReference type="RefSeq" id="WP_073378334.1">
    <property type="nucleotide sequence ID" value="NZ_FQXS01000028.1"/>
</dbReference>
<dbReference type="SUPFAM" id="SSF109604">
    <property type="entry name" value="HD-domain/PDEase-like"/>
    <property type="match status" value="1"/>
</dbReference>
<accession>A0A1M5Y701</accession>
<dbReference type="InterPro" id="IPR007685">
    <property type="entry name" value="RelA_SpoT"/>
</dbReference>
<sequence length="727" mass="81895">MSYGSVIHPGGLKLLAANYLHDVDLSPIDKAWELAVQVHQGGKHFSGEPYLIHVLEVASTLASMHLDLDTILAGLLHGALKNGVSFADLEKQFGSDVAYIVSGTTKITSVQYNNKLTSQAENVRRMLLAMAKDIRVLLVRLIDRLQDMLLLDLVDRPRQLEVARETMDLFAPLAGRLGIDWLKRQLEDFSFKYLYPAEFDDLNERLESSLEERQRYVDETISILYAKLREGNVSPTRILGRPKHLYSIYKKLVVQNIPLERVYDKVAFRIIVANVKGCYEALGIIHANWAPVPGRIKDFISVPKANNYQSMHTTVVGPHEHFIEIQIRTEEMDRVAQEGIAAHWAYKEGQKVDDRDARLFRELKKLVTSLQDVEDSREFLESLRGELHDPEVFALTPNGEVREFPAQSCPIDFAYAIHTEVGNHCAGAKVNGRLVPLKYELQNGDIVEIITSPNQRPRRGWLDMVKTSRARARIRSWLRREENEKALLLGREICERELKKHDMTLKRMVKSGHIKLLLKTLRCNSLDDMLIKVGSGAITIQNLLKALDPPEMRQDNEATAQQLSPEELAASMVSQQRGNGSRSGSAISIDGIDDMLAKVSLCCHPVPGDPIVGFITTGRGVSVHKADCPNLLSSDPQRWIEVYWNNPESQQYRAEIQVITDNSKGIFVDISSAVAADMATIVEISAHKTPADTVEFSIALEIRDLEHLQVLLKHLRQMESVISARRV</sequence>
<dbReference type="Gene3D" id="1.10.3210.10">
    <property type="entry name" value="Hypothetical protein af1432"/>
    <property type="match status" value="1"/>
</dbReference>
<dbReference type="FunFam" id="3.30.460.10:FF:000001">
    <property type="entry name" value="GTP pyrophosphokinase RelA"/>
    <property type="match status" value="1"/>
</dbReference>
<dbReference type="CDD" id="cd05399">
    <property type="entry name" value="NT_Rel-Spo_like"/>
    <property type="match status" value="1"/>
</dbReference>
<dbReference type="PROSITE" id="PS51880">
    <property type="entry name" value="TGS"/>
    <property type="match status" value="1"/>
</dbReference>
<dbReference type="CDD" id="cd04876">
    <property type="entry name" value="ACT_RelA-SpoT"/>
    <property type="match status" value="1"/>
</dbReference>
<dbReference type="GO" id="GO:0008728">
    <property type="term" value="F:GTP diphosphokinase activity"/>
    <property type="evidence" value="ECO:0007669"/>
    <property type="project" value="TreeGrafter"/>
</dbReference>
<evidence type="ECO:0000256" key="1">
    <source>
        <dbReference type="RuleBase" id="RU003847"/>
    </source>
</evidence>
<protein>
    <submittedName>
        <fullName evidence="4">GTP pyrophosphokinase</fullName>
    </submittedName>
</protein>
<dbReference type="SUPFAM" id="SSF81271">
    <property type="entry name" value="TGS-like"/>
    <property type="match status" value="1"/>
</dbReference>
<dbReference type="InterPro" id="IPR033655">
    <property type="entry name" value="TGS_RelA/SpoT"/>
</dbReference>
<dbReference type="InterPro" id="IPR002912">
    <property type="entry name" value="ACT_dom"/>
</dbReference>
<dbReference type="PROSITE" id="PS51671">
    <property type="entry name" value="ACT"/>
    <property type="match status" value="1"/>
</dbReference>
<dbReference type="InterPro" id="IPR043519">
    <property type="entry name" value="NT_sf"/>
</dbReference>
<dbReference type="GO" id="GO:0015969">
    <property type="term" value="P:guanosine tetraphosphate metabolic process"/>
    <property type="evidence" value="ECO:0007669"/>
    <property type="project" value="InterPro"/>
</dbReference>
<dbReference type="Proteomes" id="UP000184139">
    <property type="component" value="Unassembled WGS sequence"/>
</dbReference>
<feature type="domain" description="ACT" evidence="2">
    <location>
        <begin position="655"/>
        <end position="727"/>
    </location>
</feature>
<dbReference type="OrthoDB" id="9805041at2"/>
<evidence type="ECO:0000313" key="5">
    <source>
        <dbReference type="Proteomes" id="UP000184139"/>
    </source>
</evidence>
<dbReference type="Pfam" id="PF02824">
    <property type="entry name" value="TGS"/>
    <property type="match status" value="1"/>
</dbReference>
<evidence type="ECO:0000259" key="3">
    <source>
        <dbReference type="PROSITE" id="PS51880"/>
    </source>
</evidence>
<dbReference type="Pfam" id="PF13291">
    <property type="entry name" value="ACT_4"/>
    <property type="match status" value="1"/>
</dbReference>
<gene>
    <name evidence="4" type="ORF">SAMN02745124_03652</name>
</gene>
<dbReference type="FunFam" id="3.10.20.30:FF:000002">
    <property type="entry name" value="GTP pyrophosphokinase (RelA/SpoT)"/>
    <property type="match status" value="1"/>
</dbReference>
<keyword evidence="5" id="KW-1185">Reference proteome</keyword>
<dbReference type="GO" id="GO:0005886">
    <property type="term" value="C:plasma membrane"/>
    <property type="evidence" value="ECO:0007669"/>
    <property type="project" value="TreeGrafter"/>
</dbReference>
<dbReference type="STRING" id="1121409.SAMN02745124_03652"/>
<keyword evidence="4" id="KW-0808">Transferase</keyword>
<dbReference type="EMBL" id="FQXS01000028">
    <property type="protein sequence ID" value="SHI07263.1"/>
    <property type="molecule type" value="Genomic_DNA"/>
</dbReference>
<comment type="similarity">
    <text evidence="1">Belongs to the relA/spoT family.</text>
</comment>
<dbReference type="GO" id="GO:0015949">
    <property type="term" value="P:nucleobase-containing small molecule interconversion"/>
    <property type="evidence" value="ECO:0007669"/>
    <property type="project" value="UniProtKB-ARBA"/>
</dbReference>
<dbReference type="CDD" id="cd01668">
    <property type="entry name" value="TGS_RSH"/>
    <property type="match status" value="1"/>
</dbReference>
<dbReference type="InterPro" id="IPR012676">
    <property type="entry name" value="TGS-like"/>
</dbReference>
<organism evidence="4 5">
    <name type="scientific">Desulfofustis glycolicus DSM 9705</name>
    <dbReference type="NCBI Taxonomy" id="1121409"/>
    <lineage>
        <taxon>Bacteria</taxon>
        <taxon>Pseudomonadati</taxon>
        <taxon>Thermodesulfobacteriota</taxon>
        <taxon>Desulfobulbia</taxon>
        <taxon>Desulfobulbales</taxon>
        <taxon>Desulfocapsaceae</taxon>
        <taxon>Desulfofustis</taxon>
    </lineage>
</organism>
<dbReference type="NCBIfam" id="TIGR00691">
    <property type="entry name" value="spoT_relA"/>
    <property type="match status" value="1"/>
</dbReference>
<dbReference type="Gene3D" id="3.30.70.260">
    <property type="match status" value="1"/>
</dbReference>
<dbReference type="Pfam" id="PF19296">
    <property type="entry name" value="RelA_AH_RIS"/>
    <property type="match status" value="1"/>
</dbReference>
<name>A0A1M5Y701_9BACT</name>
<dbReference type="InterPro" id="IPR004095">
    <property type="entry name" value="TGS"/>
</dbReference>
<dbReference type="Pfam" id="PF13328">
    <property type="entry name" value="HD_4"/>
    <property type="match status" value="1"/>
</dbReference>
<dbReference type="GO" id="GO:0008893">
    <property type="term" value="F:guanosine-3',5'-bis(diphosphate) 3'-diphosphatase activity"/>
    <property type="evidence" value="ECO:0007669"/>
    <property type="project" value="TreeGrafter"/>
</dbReference>
<feature type="domain" description="TGS" evidence="3">
    <location>
        <begin position="389"/>
        <end position="451"/>
    </location>
</feature>
<dbReference type="Pfam" id="PF04607">
    <property type="entry name" value="RelA_SpoT"/>
    <property type="match status" value="1"/>
</dbReference>